<evidence type="ECO:0000313" key="9">
    <source>
        <dbReference type="Proteomes" id="UP001151002"/>
    </source>
</evidence>
<dbReference type="Proteomes" id="UP001151002">
    <property type="component" value="Unassembled WGS sequence"/>
</dbReference>
<proteinExistence type="predicted"/>
<evidence type="ECO:0000256" key="4">
    <source>
        <dbReference type="ARBA" id="ARBA00022679"/>
    </source>
</evidence>
<dbReference type="PANTHER" id="PTHR44936">
    <property type="entry name" value="SENSOR PROTEIN CREC"/>
    <property type="match status" value="1"/>
</dbReference>
<dbReference type="InterPro" id="IPR036890">
    <property type="entry name" value="HATPase_C_sf"/>
</dbReference>
<keyword evidence="4" id="KW-0808">Transferase</keyword>
<gene>
    <name evidence="8" type="ORF">OWR29_06475</name>
</gene>
<evidence type="ECO:0000256" key="3">
    <source>
        <dbReference type="ARBA" id="ARBA00022553"/>
    </source>
</evidence>
<reference evidence="8" key="1">
    <citation type="submission" date="2022-11" db="EMBL/GenBank/DDBJ databases">
        <authorList>
            <person name="Somphong A."/>
            <person name="Phongsopitanun W."/>
        </authorList>
    </citation>
    <scope>NUCLEOTIDE SEQUENCE</scope>
    <source>
        <strain evidence="8">Pm04-4</strain>
    </source>
</reference>
<feature type="domain" description="Histidine kinase" evidence="7">
    <location>
        <begin position="19"/>
        <end position="215"/>
    </location>
</feature>
<evidence type="ECO:0000259" key="7">
    <source>
        <dbReference type="PROSITE" id="PS50109"/>
    </source>
</evidence>
<keyword evidence="5 8" id="KW-0418">Kinase</keyword>
<name>A0ABT4AW09_9ACTN</name>
<dbReference type="SMART" id="SM00387">
    <property type="entry name" value="HATPase_c"/>
    <property type="match status" value="1"/>
</dbReference>
<dbReference type="InterPro" id="IPR050980">
    <property type="entry name" value="2C_sensor_his_kinase"/>
</dbReference>
<dbReference type="Gene3D" id="3.30.565.10">
    <property type="entry name" value="Histidine kinase-like ATPase, C-terminal domain"/>
    <property type="match status" value="1"/>
</dbReference>
<organism evidence="8 9">
    <name type="scientific">Paractinoplanes pyxinae</name>
    <dbReference type="NCBI Taxonomy" id="2997416"/>
    <lineage>
        <taxon>Bacteria</taxon>
        <taxon>Bacillati</taxon>
        <taxon>Actinomycetota</taxon>
        <taxon>Actinomycetes</taxon>
        <taxon>Micromonosporales</taxon>
        <taxon>Micromonosporaceae</taxon>
        <taxon>Paractinoplanes</taxon>
    </lineage>
</organism>
<keyword evidence="9" id="KW-1185">Reference proteome</keyword>
<dbReference type="PROSITE" id="PS50109">
    <property type="entry name" value="HIS_KIN"/>
    <property type="match status" value="1"/>
</dbReference>
<dbReference type="InterPro" id="IPR005467">
    <property type="entry name" value="His_kinase_dom"/>
</dbReference>
<dbReference type="PANTHER" id="PTHR44936:SF9">
    <property type="entry name" value="SENSOR PROTEIN CREC"/>
    <property type="match status" value="1"/>
</dbReference>
<evidence type="ECO:0000256" key="6">
    <source>
        <dbReference type="ARBA" id="ARBA00023012"/>
    </source>
</evidence>
<sequence length="216" mass="23608">MRLRPRRPEPEPALLALRSVCHELRPPVATLTSLLRALEDQPSPERRAALAQLAAEHVSHAESVLRQAAAVARELNTLPADPAPLDEVLPVVAATAPGDRLAVGASSAARRWLVHPQHTRQILINLVGNAVRYSPGRIRLSAGLHGRRLRLTVADQGGPTPELMTAMRRQSPPPDDRGLGLWLVRQLIRTRGGTVRAVPLTPAGLVMEVRLPRYRQ</sequence>
<dbReference type="EMBL" id="JAPNTZ010000002">
    <property type="protein sequence ID" value="MCY1137640.1"/>
    <property type="molecule type" value="Genomic_DNA"/>
</dbReference>
<dbReference type="InterPro" id="IPR003594">
    <property type="entry name" value="HATPase_dom"/>
</dbReference>
<protein>
    <recommendedName>
        <fullName evidence="2">histidine kinase</fullName>
        <ecNumber evidence="2">2.7.13.3</ecNumber>
    </recommendedName>
</protein>
<evidence type="ECO:0000256" key="5">
    <source>
        <dbReference type="ARBA" id="ARBA00022777"/>
    </source>
</evidence>
<evidence type="ECO:0000256" key="2">
    <source>
        <dbReference type="ARBA" id="ARBA00012438"/>
    </source>
</evidence>
<dbReference type="EC" id="2.7.13.3" evidence="2"/>
<dbReference type="RefSeq" id="WP_267561590.1">
    <property type="nucleotide sequence ID" value="NZ_JAPNTZ010000002.1"/>
</dbReference>
<dbReference type="SUPFAM" id="SSF55874">
    <property type="entry name" value="ATPase domain of HSP90 chaperone/DNA topoisomerase II/histidine kinase"/>
    <property type="match status" value="1"/>
</dbReference>
<accession>A0ABT4AW09</accession>
<keyword evidence="3" id="KW-0597">Phosphoprotein</keyword>
<evidence type="ECO:0000256" key="1">
    <source>
        <dbReference type="ARBA" id="ARBA00000085"/>
    </source>
</evidence>
<comment type="caution">
    <text evidence="8">The sequence shown here is derived from an EMBL/GenBank/DDBJ whole genome shotgun (WGS) entry which is preliminary data.</text>
</comment>
<comment type="catalytic activity">
    <reaction evidence="1">
        <text>ATP + protein L-histidine = ADP + protein N-phospho-L-histidine.</text>
        <dbReference type="EC" id="2.7.13.3"/>
    </reaction>
</comment>
<keyword evidence="6" id="KW-0902">Two-component regulatory system</keyword>
<dbReference type="Pfam" id="PF02518">
    <property type="entry name" value="HATPase_c"/>
    <property type="match status" value="1"/>
</dbReference>
<evidence type="ECO:0000313" key="8">
    <source>
        <dbReference type="EMBL" id="MCY1137640.1"/>
    </source>
</evidence>
<dbReference type="GO" id="GO:0016301">
    <property type="term" value="F:kinase activity"/>
    <property type="evidence" value="ECO:0007669"/>
    <property type="project" value="UniProtKB-KW"/>
</dbReference>